<reference evidence="2" key="1">
    <citation type="submission" date="2015-01" db="EMBL/GenBank/DDBJ databases">
        <authorList>
            <person name="Durling Mikael"/>
        </authorList>
    </citation>
    <scope>NUCLEOTIDE SEQUENCE</scope>
</reference>
<dbReference type="EMBL" id="CDPU01000018">
    <property type="protein sequence ID" value="CEO50460.1"/>
    <property type="molecule type" value="Genomic_DNA"/>
</dbReference>
<dbReference type="InterPro" id="IPR016040">
    <property type="entry name" value="NAD(P)-bd_dom"/>
</dbReference>
<dbReference type="SUPFAM" id="SSF51735">
    <property type="entry name" value="NAD(P)-binding Rossmann-fold domains"/>
    <property type="match status" value="1"/>
</dbReference>
<dbReference type="PANTHER" id="PTHR43162:SF1">
    <property type="entry name" value="PRESTALK A DIFFERENTIATION PROTEIN A"/>
    <property type="match status" value="1"/>
</dbReference>
<dbReference type="Pfam" id="PF13460">
    <property type="entry name" value="NAD_binding_10"/>
    <property type="match status" value="1"/>
</dbReference>
<accession>A0A0B7K645</accession>
<protein>
    <recommendedName>
        <fullName evidence="1">NAD(P)-binding domain-containing protein</fullName>
    </recommendedName>
</protein>
<dbReference type="InterPro" id="IPR036291">
    <property type="entry name" value="NAD(P)-bd_dom_sf"/>
</dbReference>
<dbReference type="Gene3D" id="3.40.50.720">
    <property type="entry name" value="NAD(P)-binding Rossmann-like Domain"/>
    <property type="match status" value="1"/>
</dbReference>
<dbReference type="PANTHER" id="PTHR43162">
    <property type="match status" value="1"/>
</dbReference>
<sequence>MRIGVAPASTRTCTAAIRSLLEQSSKSGSSIEVRAWYRDLAKAPSEFLSHPKFEAVQGDVSDASSFDFEGCDVILTVPPPFFTHENMVALTENLSRNIKSAIEKSTTVKRLVMLSSIGAHLYDGVGEIKTKTAAERILVETRVPRITVIRPAYFMENWATQYPTLKAQEASLVSYLTPSDWKLEMVSIKDVGKAAAKEATTDAPQSTPVYIYELQGPRKEGYSSLDARNALAKILGKEVNLQLIEKSKLPEFFGAFLPAGCVNEFVEMASSFLPGGTLNVSPDPRANVVHGETSLESALEEAIREQEKISGSSA</sequence>
<dbReference type="Gene3D" id="3.90.25.10">
    <property type="entry name" value="UDP-galactose 4-epimerase, domain 1"/>
    <property type="match status" value="1"/>
</dbReference>
<proteinExistence type="predicted"/>
<evidence type="ECO:0000259" key="1">
    <source>
        <dbReference type="Pfam" id="PF13460"/>
    </source>
</evidence>
<gene>
    <name evidence="2" type="ORF">BN869_000006518_1</name>
</gene>
<dbReference type="InterPro" id="IPR051604">
    <property type="entry name" value="Ergot_Alk_Oxidoreductase"/>
</dbReference>
<dbReference type="AlphaFoldDB" id="A0A0B7K645"/>
<organism evidence="2">
    <name type="scientific">Bionectria ochroleuca</name>
    <name type="common">Gliocladium roseum</name>
    <dbReference type="NCBI Taxonomy" id="29856"/>
    <lineage>
        <taxon>Eukaryota</taxon>
        <taxon>Fungi</taxon>
        <taxon>Dikarya</taxon>
        <taxon>Ascomycota</taxon>
        <taxon>Pezizomycotina</taxon>
        <taxon>Sordariomycetes</taxon>
        <taxon>Hypocreomycetidae</taxon>
        <taxon>Hypocreales</taxon>
        <taxon>Bionectriaceae</taxon>
        <taxon>Clonostachys</taxon>
    </lineage>
</organism>
<evidence type="ECO:0000313" key="2">
    <source>
        <dbReference type="EMBL" id="CEO50460.1"/>
    </source>
</evidence>
<feature type="domain" description="NAD(P)-binding" evidence="1">
    <location>
        <begin position="20"/>
        <end position="170"/>
    </location>
</feature>
<name>A0A0B7K645_BIOOC</name>